<dbReference type="InterPro" id="IPR036770">
    <property type="entry name" value="Ankyrin_rpt-contain_sf"/>
</dbReference>
<dbReference type="Gene3D" id="3.40.50.300">
    <property type="entry name" value="P-loop containing nucleotide triphosphate hydrolases"/>
    <property type="match status" value="1"/>
</dbReference>
<feature type="compositionally biased region" description="Acidic residues" evidence="3">
    <location>
        <begin position="1097"/>
        <end position="1106"/>
    </location>
</feature>
<dbReference type="Proteomes" id="UP000799424">
    <property type="component" value="Unassembled WGS sequence"/>
</dbReference>
<evidence type="ECO:0000256" key="3">
    <source>
        <dbReference type="SAM" id="MobiDB-lite"/>
    </source>
</evidence>
<dbReference type="InterPro" id="IPR000845">
    <property type="entry name" value="Nucleoside_phosphorylase_d"/>
</dbReference>
<dbReference type="InterPro" id="IPR002110">
    <property type="entry name" value="Ankyrin_rpt"/>
</dbReference>
<feature type="domain" description="Nephrocystin 3-like N-terminal" evidence="5">
    <location>
        <begin position="402"/>
        <end position="578"/>
    </location>
</feature>
<proteinExistence type="predicted"/>
<dbReference type="SUPFAM" id="SSF48403">
    <property type="entry name" value="Ankyrin repeat"/>
    <property type="match status" value="2"/>
</dbReference>
<keyword evidence="1" id="KW-0677">Repeat</keyword>
<organism evidence="6 7">
    <name type="scientific">Ophiobolus disseminans</name>
    <dbReference type="NCBI Taxonomy" id="1469910"/>
    <lineage>
        <taxon>Eukaryota</taxon>
        <taxon>Fungi</taxon>
        <taxon>Dikarya</taxon>
        <taxon>Ascomycota</taxon>
        <taxon>Pezizomycotina</taxon>
        <taxon>Dothideomycetes</taxon>
        <taxon>Pleosporomycetidae</taxon>
        <taxon>Pleosporales</taxon>
        <taxon>Pleosporineae</taxon>
        <taxon>Phaeosphaeriaceae</taxon>
        <taxon>Ophiobolus</taxon>
    </lineage>
</organism>
<dbReference type="SMART" id="SM00248">
    <property type="entry name" value="ANK"/>
    <property type="match status" value="9"/>
</dbReference>
<name>A0A6A7AGP0_9PLEO</name>
<dbReference type="EMBL" id="MU006217">
    <property type="protein sequence ID" value="KAF2831839.1"/>
    <property type="molecule type" value="Genomic_DNA"/>
</dbReference>
<dbReference type="Gene3D" id="3.40.50.1580">
    <property type="entry name" value="Nucleoside phosphorylase domain"/>
    <property type="match status" value="1"/>
</dbReference>
<dbReference type="InterPro" id="IPR027417">
    <property type="entry name" value="P-loop_NTPase"/>
</dbReference>
<feature type="repeat" description="ANK" evidence="2">
    <location>
        <begin position="1110"/>
        <end position="1142"/>
    </location>
</feature>
<protein>
    <submittedName>
        <fullName evidence="6">Ankyrin</fullName>
    </submittedName>
</protein>
<dbReference type="Pfam" id="PF12796">
    <property type="entry name" value="Ank_2"/>
    <property type="match status" value="3"/>
</dbReference>
<dbReference type="PANTHER" id="PTHR46082">
    <property type="entry name" value="ATP/GTP-BINDING PROTEIN-RELATED"/>
    <property type="match status" value="1"/>
</dbReference>
<dbReference type="PANTHER" id="PTHR46082:SF11">
    <property type="entry name" value="AAA+ ATPASE DOMAIN-CONTAINING PROTEIN-RELATED"/>
    <property type="match status" value="1"/>
</dbReference>
<dbReference type="GO" id="GO:0009116">
    <property type="term" value="P:nucleoside metabolic process"/>
    <property type="evidence" value="ECO:0007669"/>
    <property type="project" value="InterPro"/>
</dbReference>
<feature type="repeat" description="ANK" evidence="2">
    <location>
        <begin position="1177"/>
        <end position="1202"/>
    </location>
</feature>
<dbReference type="InterPro" id="IPR056884">
    <property type="entry name" value="NPHP3-like_N"/>
</dbReference>
<gene>
    <name evidence="6" type="ORF">CC86DRAFT_400626</name>
</gene>
<dbReference type="Pfam" id="PF01048">
    <property type="entry name" value="PNP_UDP_1"/>
    <property type="match status" value="1"/>
</dbReference>
<evidence type="ECO:0000313" key="7">
    <source>
        <dbReference type="Proteomes" id="UP000799424"/>
    </source>
</evidence>
<feature type="repeat" description="ANK" evidence="2">
    <location>
        <begin position="1277"/>
        <end position="1299"/>
    </location>
</feature>
<feature type="region of interest" description="Disordered" evidence="3">
    <location>
        <begin position="1089"/>
        <end position="1112"/>
    </location>
</feature>
<keyword evidence="7" id="KW-1185">Reference proteome</keyword>
<feature type="domain" description="Nucleoside phosphorylase" evidence="4">
    <location>
        <begin position="12"/>
        <end position="301"/>
    </location>
</feature>
<dbReference type="InterPro" id="IPR035994">
    <property type="entry name" value="Nucleoside_phosphorylase_sf"/>
</dbReference>
<dbReference type="SUPFAM" id="SSF52540">
    <property type="entry name" value="P-loop containing nucleoside triphosphate hydrolases"/>
    <property type="match status" value="1"/>
</dbReference>
<dbReference type="InterPro" id="IPR053137">
    <property type="entry name" value="NLR-like"/>
</dbReference>
<evidence type="ECO:0000259" key="4">
    <source>
        <dbReference type="Pfam" id="PF01048"/>
    </source>
</evidence>
<evidence type="ECO:0000313" key="6">
    <source>
        <dbReference type="EMBL" id="KAF2831839.1"/>
    </source>
</evidence>
<accession>A0A6A7AGP0</accession>
<dbReference type="SUPFAM" id="SSF53167">
    <property type="entry name" value="Purine and uridine phosphorylases"/>
    <property type="match status" value="1"/>
</dbReference>
<dbReference type="PROSITE" id="PS50297">
    <property type="entry name" value="ANK_REP_REGION"/>
    <property type="match status" value="2"/>
</dbReference>
<keyword evidence="2" id="KW-0040">ANK repeat</keyword>
<feature type="non-terminal residue" evidence="6">
    <location>
        <position position="1316"/>
    </location>
</feature>
<evidence type="ECO:0000259" key="5">
    <source>
        <dbReference type="Pfam" id="PF24883"/>
    </source>
</evidence>
<dbReference type="OrthoDB" id="1577640at2759"/>
<evidence type="ECO:0000256" key="1">
    <source>
        <dbReference type="ARBA" id="ARBA00022737"/>
    </source>
</evidence>
<dbReference type="GO" id="GO:0003824">
    <property type="term" value="F:catalytic activity"/>
    <property type="evidence" value="ECO:0007669"/>
    <property type="project" value="InterPro"/>
</dbReference>
<sequence>MVRQLRRDDYTVGWVCALPVELAAAQEMLDEEHHDLERDLDDNDENLYALGSIGGHNVAIVCLPAGQIGNNPAATVATQMRATFKKIRFGLMVGIGGGVPSAEADVRLGDVVVSQPHGTFAGVVQYDTGKTTASGFERTGALNSSPPILLAAVAKVRAMELRGRRTLLEHVSKLERIAKFQRVMAGPDILFEATYDHDRGQTCDRCRVDRQEARQPRESEEEVVVHYGTIASGNQVMRSAVERDRVSTELGGVLCFEMEAAGLMNSFPCLVIRGICDYADSHKNKRWQAYAAATAAACAKEVLSVIPSAEVAEIRTAEEATRSAYKHGSERPLSPTAKRRKTDGPGDPAIDIAYQQNLILASRTQTKHLIRTPLSRQEQECLNSLSFPEQEHRFDDIHTAVDTCEWPFQDPGFHAWKEGTSGLFWIQGDPGTGKSVLMKHCVKRIREQTPDELIVSFFFHGQGTPLQKTLLGLFRALLASLLEYFPEHLIQLVAKFAEREKRYGGNAGRRWEWTENELKEVLSNVLVKGTQYQPVIIFIDALDECGEGPAKSLLAYFKDLTYQAESEHAHFRGCLSSRHYPILALDTIPSVQVEKMNGQDMQWYVRKQLRDIRPVSKRDQIEAEILLKSNGGFQWVFLVTSTIIDKNLTGIRAEKLLKELATCPQTLSKTYETILDGVPAADRYQMTKIFQWVLFAERPLSAQELRDAISADKDMSCRTVSDLRAYEGWSDTLADFERHVKHISRGLIRFQSRELWEQYDPCGEDADREAQLIHQSVADYLTQEFVNLFGSHFTTAQSLAGSSHLQISRSCLQYMTLEDILEDAHLSRGTLSSRYPLAPYAVRFLFTHIKKVEQEQIIQSDLLSVMQWTPNSGTMRKLATLWTTLDPDSVHTPLGWPFIGATALHVLVAFGAQGAVNILLESGCEEVENRDAAGNTLLMLAIREGHQDIASMLLDRIVECRGQHRQHDFDSEREALPLRVECVPDLNTQNNDGDTALNIALEEKMDRVVFKLIHAGASLKYLGKETELVALAVSNRNTRLLSTLIEKKLNLDGAVFFALTGQLPERDPTGEGIISQLLSAGANTARSLELNDHPEPEDYDDEEDENDGRHDDDALCLASRRGLIGMVEMLLKHGASAALQNDNGECPLLIATRSGHKSIVQILLLRAPSSVEMADYDGNTALSVAMDNEQTEIVKLLLQGGSFSVPNQLLNKCSWDSARHGKTDILGIMLQRSLFDIDLADNEGKQALCLAAENGHGASVKLLLDTDKVDVDAKTTDGSTPLLLAALGGHEAVVKLLLDTDKVDVNAKTTDGSTPL</sequence>
<dbReference type="PROSITE" id="PS50088">
    <property type="entry name" value="ANK_REPEAT"/>
    <property type="match status" value="3"/>
</dbReference>
<reference evidence="6" key="1">
    <citation type="journal article" date="2020" name="Stud. Mycol.">
        <title>101 Dothideomycetes genomes: a test case for predicting lifestyles and emergence of pathogens.</title>
        <authorList>
            <person name="Haridas S."/>
            <person name="Albert R."/>
            <person name="Binder M."/>
            <person name="Bloem J."/>
            <person name="Labutti K."/>
            <person name="Salamov A."/>
            <person name="Andreopoulos B."/>
            <person name="Baker S."/>
            <person name="Barry K."/>
            <person name="Bills G."/>
            <person name="Bluhm B."/>
            <person name="Cannon C."/>
            <person name="Castanera R."/>
            <person name="Culley D."/>
            <person name="Daum C."/>
            <person name="Ezra D."/>
            <person name="Gonzalez J."/>
            <person name="Henrissat B."/>
            <person name="Kuo A."/>
            <person name="Liang C."/>
            <person name="Lipzen A."/>
            <person name="Lutzoni F."/>
            <person name="Magnuson J."/>
            <person name="Mondo S."/>
            <person name="Nolan M."/>
            <person name="Ohm R."/>
            <person name="Pangilinan J."/>
            <person name="Park H.-J."/>
            <person name="Ramirez L."/>
            <person name="Alfaro M."/>
            <person name="Sun H."/>
            <person name="Tritt A."/>
            <person name="Yoshinaga Y."/>
            <person name="Zwiers L.-H."/>
            <person name="Turgeon B."/>
            <person name="Goodwin S."/>
            <person name="Spatafora J."/>
            <person name="Crous P."/>
            <person name="Grigoriev I."/>
        </authorList>
    </citation>
    <scope>NUCLEOTIDE SEQUENCE</scope>
    <source>
        <strain evidence="6">CBS 113818</strain>
    </source>
</reference>
<evidence type="ECO:0000256" key="2">
    <source>
        <dbReference type="PROSITE-ProRule" id="PRU00023"/>
    </source>
</evidence>
<feature type="region of interest" description="Disordered" evidence="3">
    <location>
        <begin position="320"/>
        <end position="346"/>
    </location>
</feature>
<dbReference type="Pfam" id="PF24883">
    <property type="entry name" value="NPHP3_N"/>
    <property type="match status" value="1"/>
</dbReference>
<dbReference type="Gene3D" id="1.25.40.20">
    <property type="entry name" value="Ankyrin repeat-containing domain"/>
    <property type="match status" value="4"/>
</dbReference>